<evidence type="ECO:0000256" key="1">
    <source>
        <dbReference type="SAM" id="SignalP"/>
    </source>
</evidence>
<sequence length="1089" mass="119565">RMGPLLGLLLLAMAGCRADPSATTVAPPSSSIDRAKGCALYCFITPEKRERVDFSLYSNLNCTHIVYGFGEMTTDSHYRGPSTQDEATHSYSGNFYYLRKLKKGNPTASILLGVHLNQRDSMISSPPSRVKLASSLVRVARDLHLDGLFLRVDRPFIDNSRFSHFFKDLSTLNKTLPTTLGVPLPLVAHSMTHLLDAAPFVERLHLMSAPDLQKIGQVDPLLPTVATPPEQTISYHVRHLAEKGVPKRKIVVGLSAGAVVYRNFLAESIRQEAEGRMHGLHETCGTIGERMLDSATASETVRSGHTWITSNAPTEASLGRKVRWLTSAGFGGVGIQSLHRDDPKGECQMQGGAFPALRMATDNLECREKPNNVRGCKRLCYVNSARPLEKLQPAACSHIVVEATLTPLGEVKLSPEGHETARWHRMWHVALKPRLVISLGARQTSDVWRIALAVQYTRRALIKQMQELMTEFRASGVEVSWSLGNLDFPSDAIVLEALLVEMRETMGNDTMINLAVTHGSTYNNMYTSMKKLNTTVDHVVLHSHRFHSTRQPFTGHHSPLFYGSSEILPDPRTSVEGLVAQWHHNGFMRRSKIIVGITAEPLSMMLVGGERSISNSPFGVVATPSISNLPSLLRSADGGKATNGAMVCELEKDEKNTRMEFIAELAVPFLVNGNHFVAYENERSVQMKSTWVSLNQLGGIALFDVQLDNPEGDCPSTPFPLLSAIAMTQVCETCVHADDVSPCDADFTTSCSYRLPTASEKDPLPIDRIPMAACSQIVVEHVELRDDGAIHFHDANAEKVMGKLAGQQAQMGMKRLIIAVSCNMSQAAFDDALKNGPTTVLTLLQFVKKYSLSGIELKCDHLVAPHEKVSFASFLSGLRTALFDSTPDWKCHHSLSLRLPISTRDLSAVYDISLLNTIQHVVLEPFDDPASGNKAHVNSPLFPAIGHNRDIYTVVKAWEAAGLEKGRIIVQIPAFATLQDITSNVTDVGAAAANSRVINQAQVCATLKNKKIQPQMMWDRISTYAVTEKNEWMSMQNQMTIAYKIFFAIREGLGGVGLLSLNEDDWSSSCGSGEFPLLTAAKARCLAGN</sequence>
<organism evidence="3 4">
    <name type="scientific">Pristionchus entomophagus</name>
    <dbReference type="NCBI Taxonomy" id="358040"/>
    <lineage>
        <taxon>Eukaryota</taxon>
        <taxon>Metazoa</taxon>
        <taxon>Ecdysozoa</taxon>
        <taxon>Nematoda</taxon>
        <taxon>Chromadorea</taxon>
        <taxon>Rhabditida</taxon>
        <taxon>Rhabditina</taxon>
        <taxon>Diplogasteromorpha</taxon>
        <taxon>Diplogasteroidea</taxon>
        <taxon>Neodiplogasteridae</taxon>
        <taxon>Pristionchus</taxon>
    </lineage>
</organism>
<dbReference type="SMART" id="SM00636">
    <property type="entry name" value="Glyco_18"/>
    <property type="match status" value="1"/>
</dbReference>
<evidence type="ECO:0000313" key="4">
    <source>
        <dbReference type="Proteomes" id="UP001432027"/>
    </source>
</evidence>
<dbReference type="GO" id="GO:0004568">
    <property type="term" value="F:chitinase activity"/>
    <property type="evidence" value="ECO:0007669"/>
    <property type="project" value="TreeGrafter"/>
</dbReference>
<feature type="non-terminal residue" evidence="3">
    <location>
        <position position="1"/>
    </location>
</feature>
<comment type="caution">
    <text evidence="3">The sequence shown here is derived from an EMBL/GenBank/DDBJ whole genome shotgun (WGS) entry which is preliminary data.</text>
</comment>
<dbReference type="PANTHER" id="PTHR11177:SF400">
    <property type="entry name" value="ENDOCHITINASE-RELATED"/>
    <property type="match status" value="1"/>
</dbReference>
<dbReference type="GO" id="GO:0008061">
    <property type="term" value="F:chitin binding"/>
    <property type="evidence" value="ECO:0007669"/>
    <property type="project" value="InterPro"/>
</dbReference>
<evidence type="ECO:0000259" key="2">
    <source>
        <dbReference type="PROSITE" id="PS51910"/>
    </source>
</evidence>
<dbReference type="InterPro" id="IPR029070">
    <property type="entry name" value="Chitinase_insertion_sf"/>
</dbReference>
<dbReference type="AlphaFoldDB" id="A0AAV5TQY5"/>
<protein>
    <recommendedName>
        <fullName evidence="2">GH18 domain-containing protein</fullName>
    </recommendedName>
</protein>
<evidence type="ECO:0000313" key="3">
    <source>
        <dbReference type="EMBL" id="GMS96837.1"/>
    </source>
</evidence>
<keyword evidence="1" id="KW-0732">Signal</keyword>
<dbReference type="GO" id="GO:0005576">
    <property type="term" value="C:extracellular region"/>
    <property type="evidence" value="ECO:0007669"/>
    <property type="project" value="TreeGrafter"/>
</dbReference>
<feature type="chain" id="PRO_5044022920" description="GH18 domain-containing protein" evidence="1">
    <location>
        <begin position="19"/>
        <end position="1089"/>
    </location>
</feature>
<dbReference type="Pfam" id="PF00704">
    <property type="entry name" value="Glyco_hydro_18"/>
    <property type="match status" value="3"/>
</dbReference>
<dbReference type="GO" id="GO:0006032">
    <property type="term" value="P:chitin catabolic process"/>
    <property type="evidence" value="ECO:0007669"/>
    <property type="project" value="TreeGrafter"/>
</dbReference>
<dbReference type="PROSITE" id="PS51910">
    <property type="entry name" value="GH18_2"/>
    <property type="match status" value="2"/>
</dbReference>
<feature type="domain" description="GH18" evidence="2">
    <location>
        <begin position="38"/>
        <end position="367"/>
    </location>
</feature>
<dbReference type="Gene3D" id="3.20.20.80">
    <property type="entry name" value="Glycosidases"/>
    <property type="match status" value="3"/>
</dbReference>
<dbReference type="InterPro" id="IPR011583">
    <property type="entry name" value="Chitinase_II/V-like_cat"/>
</dbReference>
<dbReference type="InterPro" id="IPR050314">
    <property type="entry name" value="Glycosyl_Hydrlase_18"/>
</dbReference>
<proteinExistence type="predicted"/>
<dbReference type="SUPFAM" id="SSF51445">
    <property type="entry name" value="(Trans)glycosidases"/>
    <property type="match status" value="3"/>
</dbReference>
<dbReference type="Gene3D" id="3.10.50.10">
    <property type="match status" value="2"/>
</dbReference>
<dbReference type="InterPro" id="IPR017853">
    <property type="entry name" value="GH"/>
</dbReference>
<dbReference type="InterPro" id="IPR001223">
    <property type="entry name" value="Glyco_hydro18_cat"/>
</dbReference>
<dbReference type="PANTHER" id="PTHR11177">
    <property type="entry name" value="CHITINASE"/>
    <property type="match status" value="1"/>
</dbReference>
<feature type="domain" description="GH18" evidence="2">
    <location>
        <begin position="376"/>
        <end position="732"/>
    </location>
</feature>
<feature type="signal peptide" evidence="1">
    <location>
        <begin position="1"/>
        <end position="18"/>
    </location>
</feature>
<reference evidence="3" key="1">
    <citation type="submission" date="2023-10" db="EMBL/GenBank/DDBJ databases">
        <title>Genome assembly of Pristionchus species.</title>
        <authorList>
            <person name="Yoshida K."/>
            <person name="Sommer R.J."/>
        </authorList>
    </citation>
    <scope>NUCLEOTIDE SEQUENCE</scope>
    <source>
        <strain evidence="3">RS0144</strain>
    </source>
</reference>
<keyword evidence="4" id="KW-1185">Reference proteome</keyword>
<accession>A0AAV5TQY5</accession>
<dbReference type="GO" id="GO:0005975">
    <property type="term" value="P:carbohydrate metabolic process"/>
    <property type="evidence" value="ECO:0007669"/>
    <property type="project" value="InterPro"/>
</dbReference>
<gene>
    <name evidence="3" type="ORF">PENTCL1PPCAC_19012</name>
</gene>
<name>A0AAV5TQY5_9BILA</name>
<dbReference type="EMBL" id="BTSX01000004">
    <property type="protein sequence ID" value="GMS96837.1"/>
    <property type="molecule type" value="Genomic_DNA"/>
</dbReference>
<dbReference type="Proteomes" id="UP001432027">
    <property type="component" value="Unassembled WGS sequence"/>
</dbReference>